<feature type="domain" description="Gnk2-homologous" evidence="6">
    <location>
        <begin position="194"/>
        <end position="299"/>
    </location>
</feature>
<evidence type="ECO:0000256" key="2">
    <source>
        <dbReference type="ARBA" id="ARBA00022525"/>
    </source>
</evidence>
<dbReference type="PANTHER" id="PTHR32411:SF43">
    <property type="entry name" value="CYSTEINE-RICH REPEAT SECRETORY PROTEIN 38"/>
    <property type="match status" value="1"/>
</dbReference>
<accession>W9SAP1</accession>
<keyword evidence="3" id="KW-0732">Signal</keyword>
<dbReference type="STRING" id="981085.W9SAP1"/>
<dbReference type="CDD" id="cd23509">
    <property type="entry name" value="Gnk2-like"/>
    <property type="match status" value="3"/>
</dbReference>
<evidence type="ECO:0000256" key="5">
    <source>
        <dbReference type="ARBA" id="ARBA00038515"/>
    </source>
</evidence>
<dbReference type="PANTHER" id="PTHR32411">
    <property type="entry name" value="CYSTEINE-RICH REPEAT SECRETORY PROTEIN 38-RELATED"/>
    <property type="match status" value="1"/>
</dbReference>
<proteinExistence type="inferred from homology"/>
<evidence type="ECO:0000256" key="4">
    <source>
        <dbReference type="ARBA" id="ARBA00022737"/>
    </source>
</evidence>
<evidence type="ECO:0000313" key="8">
    <source>
        <dbReference type="Proteomes" id="UP000030645"/>
    </source>
</evidence>
<dbReference type="Pfam" id="PF01657">
    <property type="entry name" value="Stress-antifung"/>
    <property type="match status" value="3"/>
</dbReference>
<dbReference type="InterPro" id="IPR038408">
    <property type="entry name" value="GNK2_sf"/>
</dbReference>
<dbReference type="PROSITE" id="PS51473">
    <property type="entry name" value="GNK2"/>
    <property type="match status" value="3"/>
</dbReference>
<gene>
    <name evidence="7" type="ORF">L484_018281</name>
</gene>
<keyword evidence="2" id="KW-0964">Secreted</keyword>
<keyword evidence="4" id="KW-0677">Repeat</keyword>
<dbReference type="InterPro" id="IPR002902">
    <property type="entry name" value="GNK2"/>
</dbReference>
<evidence type="ECO:0000256" key="1">
    <source>
        <dbReference type="ARBA" id="ARBA00004613"/>
    </source>
</evidence>
<feature type="domain" description="Gnk2-homologous" evidence="6">
    <location>
        <begin position="86"/>
        <end position="188"/>
    </location>
</feature>
<protein>
    <recommendedName>
        <fullName evidence="6">Gnk2-homologous domain-containing protein</fullName>
    </recommendedName>
</protein>
<comment type="similarity">
    <text evidence="5">Belongs to the cysteine-rich repeat secretory protein family.</text>
</comment>
<name>W9SAP1_9ROSA</name>
<dbReference type="GO" id="GO:0005576">
    <property type="term" value="C:extracellular region"/>
    <property type="evidence" value="ECO:0007669"/>
    <property type="project" value="UniProtKB-SubCell"/>
</dbReference>
<organism evidence="7 8">
    <name type="scientific">Morus notabilis</name>
    <dbReference type="NCBI Taxonomy" id="981085"/>
    <lineage>
        <taxon>Eukaryota</taxon>
        <taxon>Viridiplantae</taxon>
        <taxon>Streptophyta</taxon>
        <taxon>Embryophyta</taxon>
        <taxon>Tracheophyta</taxon>
        <taxon>Spermatophyta</taxon>
        <taxon>Magnoliopsida</taxon>
        <taxon>eudicotyledons</taxon>
        <taxon>Gunneridae</taxon>
        <taxon>Pentapetalae</taxon>
        <taxon>rosids</taxon>
        <taxon>fabids</taxon>
        <taxon>Rosales</taxon>
        <taxon>Moraceae</taxon>
        <taxon>Moreae</taxon>
        <taxon>Morus</taxon>
    </lineage>
</organism>
<evidence type="ECO:0000259" key="6">
    <source>
        <dbReference type="PROSITE" id="PS51473"/>
    </source>
</evidence>
<dbReference type="AlphaFoldDB" id="W9SAP1"/>
<keyword evidence="8" id="KW-1185">Reference proteome</keyword>
<dbReference type="Gene3D" id="3.30.430.20">
    <property type="entry name" value="Gnk2 domain, C-X8-C-X2-C motif"/>
    <property type="match status" value="3"/>
</dbReference>
<evidence type="ECO:0000313" key="7">
    <source>
        <dbReference type="EMBL" id="EXC23150.1"/>
    </source>
</evidence>
<sequence length="352" mass="38878">MACQDSRMAATGELQLDGSMTLYGSAQCTRDLSSYDCGKCLDGAISLLQSCCQRQEGARVSTESCSIRYEIYKFFNMTSNLIEAQIFMYSNCINSTNYISGSVYKQNLNLTLASLVANTSLIGFNVTSTGQNPDVVYGLVQCRGDISSQDCQTCVSTAAANIRLNSSNQKVASIGYDNCQIRYSNWRFFSTMDSYPRIVLLNKNNATEPVAFHRWLKNLVENLSSVAASDASRFAVGSTNYTDVDKLYALLQCTRDLSEKNCLSCLQDIFSYIPREYGTKIGCQIYSLSCNLRYETGQFFQSTVQLSSPETAPSPSVNSLLEPCAIEIVIRKKDLLLSGGSSAGRREFTVQF</sequence>
<dbReference type="eggNOG" id="ENOG502RN3P">
    <property type="taxonomic scope" value="Eukaryota"/>
</dbReference>
<dbReference type="Proteomes" id="UP000030645">
    <property type="component" value="Unassembled WGS sequence"/>
</dbReference>
<dbReference type="FunFam" id="3.30.430.20:FF:000002">
    <property type="entry name" value="Cysteine-rich receptor-like protein kinase 10"/>
    <property type="match status" value="1"/>
</dbReference>
<dbReference type="EMBL" id="KE345991">
    <property type="protein sequence ID" value="EXC23150.1"/>
    <property type="molecule type" value="Genomic_DNA"/>
</dbReference>
<feature type="domain" description="Gnk2-homologous" evidence="6">
    <location>
        <begin position="1"/>
        <end position="74"/>
    </location>
</feature>
<dbReference type="InterPro" id="IPR050581">
    <property type="entry name" value="CRR_secretory_protein"/>
</dbReference>
<comment type="subcellular location">
    <subcellularLocation>
        <location evidence="1">Secreted</location>
    </subcellularLocation>
</comment>
<reference evidence="8" key="1">
    <citation type="submission" date="2013-01" db="EMBL/GenBank/DDBJ databases">
        <title>Draft Genome Sequence of a Mulberry Tree, Morus notabilis C.K. Schneid.</title>
        <authorList>
            <person name="He N."/>
            <person name="Zhao S."/>
        </authorList>
    </citation>
    <scope>NUCLEOTIDE SEQUENCE</scope>
</reference>
<evidence type="ECO:0000256" key="3">
    <source>
        <dbReference type="ARBA" id="ARBA00022729"/>
    </source>
</evidence>